<protein>
    <recommendedName>
        <fullName evidence="1">DinB-like domain-containing protein</fullName>
    </recommendedName>
</protein>
<dbReference type="EMBL" id="BMEC01000004">
    <property type="protein sequence ID" value="GGC31566.1"/>
    <property type="molecule type" value="Genomic_DNA"/>
</dbReference>
<dbReference type="InterPro" id="IPR034660">
    <property type="entry name" value="DinB/YfiT-like"/>
</dbReference>
<evidence type="ECO:0000313" key="2">
    <source>
        <dbReference type="EMBL" id="GGC31566.1"/>
    </source>
</evidence>
<comment type="caution">
    <text evidence="2">The sequence shown here is derived from an EMBL/GenBank/DDBJ whole genome shotgun (WGS) entry which is preliminary data.</text>
</comment>
<evidence type="ECO:0000313" key="3">
    <source>
        <dbReference type="Proteomes" id="UP000636010"/>
    </source>
</evidence>
<keyword evidence="3" id="KW-1185">Reference proteome</keyword>
<evidence type="ECO:0000259" key="1">
    <source>
        <dbReference type="Pfam" id="PF12867"/>
    </source>
</evidence>
<dbReference type="Gene3D" id="1.20.120.450">
    <property type="entry name" value="dinb family like domain"/>
    <property type="match status" value="1"/>
</dbReference>
<proteinExistence type="predicted"/>
<reference evidence="3" key="1">
    <citation type="journal article" date="2019" name="Int. J. Syst. Evol. Microbiol.">
        <title>The Global Catalogue of Microorganisms (GCM) 10K type strain sequencing project: providing services to taxonomists for standard genome sequencing and annotation.</title>
        <authorList>
            <consortium name="The Broad Institute Genomics Platform"/>
            <consortium name="The Broad Institute Genome Sequencing Center for Infectious Disease"/>
            <person name="Wu L."/>
            <person name="Ma J."/>
        </authorList>
    </citation>
    <scope>NUCLEOTIDE SEQUENCE [LARGE SCALE GENOMIC DNA]</scope>
    <source>
        <strain evidence="3">CGMCC 1.10832</strain>
    </source>
</reference>
<accession>A0ABQ1M0D1</accession>
<dbReference type="SUPFAM" id="SSF109854">
    <property type="entry name" value="DinB/YfiT-like putative metalloenzymes"/>
    <property type="match status" value="1"/>
</dbReference>
<sequence length="153" mass="17707">MQTLEYNSVIRSNFKHLIESMKVEDLNIIPKGFKNNIIWNYGHAIASQNILIYKYSGLSFTLPDDFIDTYRKGTFPPDIDDVKAELEIIHLFSDQSMAHLRKDIAEYKFTDYETYETSFGATLDSFQDAMAYNNIHESLHLGYAMAIKRALGY</sequence>
<name>A0ABQ1M0D1_9BACT</name>
<feature type="domain" description="DinB-like" evidence="1">
    <location>
        <begin position="11"/>
        <end position="143"/>
    </location>
</feature>
<dbReference type="Pfam" id="PF12867">
    <property type="entry name" value="DinB_2"/>
    <property type="match status" value="1"/>
</dbReference>
<organism evidence="2 3">
    <name type="scientific">Marivirga lumbricoides</name>
    <dbReference type="NCBI Taxonomy" id="1046115"/>
    <lineage>
        <taxon>Bacteria</taxon>
        <taxon>Pseudomonadati</taxon>
        <taxon>Bacteroidota</taxon>
        <taxon>Cytophagia</taxon>
        <taxon>Cytophagales</taxon>
        <taxon>Marivirgaceae</taxon>
        <taxon>Marivirga</taxon>
    </lineage>
</organism>
<dbReference type="Proteomes" id="UP000636010">
    <property type="component" value="Unassembled WGS sequence"/>
</dbReference>
<dbReference type="InterPro" id="IPR024775">
    <property type="entry name" value="DinB-like"/>
</dbReference>
<dbReference type="RefSeq" id="WP_188462144.1">
    <property type="nucleotide sequence ID" value="NZ_BAABHU010000004.1"/>
</dbReference>
<gene>
    <name evidence="2" type="ORF">GCM10011506_16290</name>
</gene>